<dbReference type="PANTHER" id="PTHR10851:SF0">
    <property type="entry name" value="PYRIDOXINE-5'-PHOSPHATE OXIDASE"/>
    <property type="match status" value="1"/>
</dbReference>
<evidence type="ECO:0000256" key="1">
    <source>
        <dbReference type="ARBA" id="ARBA00007301"/>
    </source>
</evidence>
<dbReference type="NCBIfam" id="TIGR00558">
    <property type="entry name" value="pdxH"/>
    <property type="match status" value="1"/>
</dbReference>
<dbReference type="GO" id="GO:0008615">
    <property type="term" value="P:pyridoxine biosynthetic process"/>
    <property type="evidence" value="ECO:0007669"/>
    <property type="project" value="UniProtKB-UniRule"/>
</dbReference>
<evidence type="ECO:0000256" key="2">
    <source>
        <dbReference type="ARBA" id="ARBA00022630"/>
    </source>
</evidence>
<organism evidence="10 11">
    <name type="scientific">Mariniphaga sediminis</name>
    <dbReference type="NCBI Taxonomy" id="1628158"/>
    <lineage>
        <taxon>Bacteria</taxon>
        <taxon>Pseudomonadati</taxon>
        <taxon>Bacteroidota</taxon>
        <taxon>Bacteroidia</taxon>
        <taxon>Marinilabiliales</taxon>
        <taxon>Prolixibacteraceae</taxon>
        <taxon>Mariniphaga</taxon>
    </lineage>
</organism>
<dbReference type="EC" id="1.4.3.5" evidence="5"/>
<comment type="pathway">
    <text evidence="5">Cofactor metabolism; pyridoxal 5'-phosphate salvage; pyridoxal 5'-phosphate from pyridoxamine 5'-phosphate: step 1/1.</text>
</comment>
<comment type="cofactor">
    <cofactor evidence="5 7">
        <name>FMN</name>
        <dbReference type="ChEBI" id="CHEBI:58210"/>
    </cofactor>
    <text evidence="5 7">Binds 1 FMN per subunit.</text>
</comment>
<dbReference type="Gene3D" id="2.30.110.10">
    <property type="entry name" value="Electron Transport, Fmn-binding Protein, Chain A"/>
    <property type="match status" value="1"/>
</dbReference>
<keyword evidence="3 5" id="KW-0288">FMN</keyword>
<evidence type="ECO:0000313" key="11">
    <source>
        <dbReference type="Proteomes" id="UP000266441"/>
    </source>
</evidence>
<evidence type="ECO:0000256" key="3">
    <source>
        <dbReference type="ARBA" id="ARBA00022643"/>
    </source>
</evidence>
<dbReference type="PANTHER" id="PTHR10851">
    <property type="entry name" value="PYRIDOXINE-5-PHOSPHATE OXIDASE"/>
    <property type="match status" value="1"/>
</dbReference>
<dbReference type="HAMAP" id="MF_01629">
    <property type="entry name" value="PdxH"/>
    <property type="match status" value="1"/>
</dbReference>
<feature type="binding site" evidence="5 7">
    <location>
        <begin position="60"/>
        <end position="65"/>
    </location>
    <ligand>
        <name>FMN</name>
        <dbReference type="ChEBI" id="CHEBI:58210"/>
    </ligand>
</feature>
<feature type="domain" description="Pyridoxine 5'-phosphate oxidase dimerisation C-terminal" evidence="9">
    <location>
        <begin position="171"/>
        <end position="211"/>
    </location>
</feature>
<feature type="binding site" evidence="5 6">
    <location>
        <position position="65"/>
    </location>
    <ligand>
        <name>substrate</name>
    </ligand>
</feature>
<feature type="binding site" evidence="5 6">
    <location>
        <position position="130"/>
    </location>
    <ligand>
        <name>substrate</name>
    </ligand>
</feature>
<feature type="binding site" evidence="5 7">
    <location>
        <begin position="139"/>
        <end position="140"/>
    </location>
    <ligand>
        <name>FMN</name>
        <dbReference type="ChEBI" id="CHEBI:58210"/>
    </ligand>
</feature>
<sequence>MKIDAVRNEYNFPGISRRNIAKNPFEQFEKWMEDVLDSEEKEPTAITLSTLGSDGFPRSRIVLLKFFDENGFVFFTNYNSEKGKAIEENQAVGLHFYWSSFERQIHISGFAEKTSREISEKYFHSRPVESQISAWASEQSEVIPSREYLEKRFAKFSKQFDGERPPLPPDWGGYRVVPQKIEFWQGRVNRLHDRILYEKTENGWDIKRLAP</sequence>
<comment type="caution">
    <text evidence="5">Lacks conserved residue(s) required for the propagation of feature annotation.</text>
</comment>
<dbReference type="Pfam" id="PF10590">
    <property type="entry name" value="PNP_phzG_C"/>
    <property type="match status" value="1"/>
</dbReference>
<dbReference type="PROSITE" id="PS01064">
    <property type="entry name" value="PYRIDOX_OXIDASE"/>
    <property type="match status" value="1"/>
</dbReference>
<dbReference type="NCBIfam" id="NF004231">
    <property type="entry name" value="PRK05679.1"/>
    <property type="match status" value="1"/>
</dbReference>
<keyword evidence="2 5" id="KW-0285">Flavoprotein</keyword>
<reference evidence="10 11" key="1">
    <citation type="journal article" date="2015" name="Int. J. Syst. Evol. Microbiol.">
        <title>Mariniphaga sediminis sp. nov., isolated from coastal sediment.</title>
        <authorList>
            <person name="Wang F.Q."/>
            <person name="Shen Q.Y."/>
            <person name="Chen G.J."/>
            <person name="Du Z.J."/>
        </authorList>
    </citation>
    <scope>NUCLEOTIDE SEQUENCE [LARGE SCALE GENOMIC DNA]</scope>
    <source>
        <strain evidence="10 11">SY21</strain>
    </source>
</reference>
<evidence type="ECO:0000256" key="4">
    <source>
        <dbReference type="ARBA" id="ARBA00023002"/>
    </source>
</evidence>
<gene>
    <name evidence="5 10" type="primary">pdxH</name>
    <name evidence="10" type="ORF">D1164_18690</name>
</gene>
<keyword evidence="4 5" id="KW-0560">Oxidoreductase</keyword>
<dbReference type="InterPro" id="IPR019740">
    <property type="entry name" value="Pyridox_Oxase_CS"/>
</dbReference>
<dbReference type="EMBL" id="QWET01000018">
    <property type="protein sequence ID" value="RIH63614.1"/>
    <property type="molecule type" value="Genomic_DNA"/>
</dbReference>
<dbReference type="GO" id="GO:0010181">
    <property type="term" value="F:FMN binding"/>
    <property type="evidence" value="ECO:0007669"/>
    <property type="project" value="UniProtKB-UniRule"/>
</dbReference>
<dbReference type="InterPro" id="IPR011576">
    <property type="entry name" value="Pyridox_Oxase_N"/>
</dbReference>
<dbReference type="OrthoDB" id="9780392at2"/>
<evidence type="ECO:0000259" key="8">
    <source>
        <dbReference type="Pfam" id="PF01243"/>
    </source>
</evidence>
<feature type="binding site" evidence="5 7">
    <location>
        <position position="184"/>
    </location>
    <ligand>
        <name>FMN</name>
        <dbReference type="ChEBI" id="CHEBI:58210"/>
    </ligand>
</feature>
<evidence type="ECO:0000256" key="7">
    <source>
        <dbReference type="PIRSR" id="PIRSR000190-2"/>
    </source>
</evidence>
<dbReference type="Proteomes" id="UP000266441">
    <property type="component" value="Unassembled WGS sequence"/>
</dbReference>
<feature type="binding site" evidence="5 7">
    <location>
        <position position="194"/>
    </location>
    <ligand>
        <name>FMN</name>
        <dbReference type="ChEBI" id="CHEBI:58210"/>
    </ligand>
</feature>
<comment type="catalytic activity">
    <reaction evidence="5">
        <text>pyridoxine 5'-phosphate + O2 = pyridoxal 5'-phosphate + H2O2</text>
        <dbReference type="Rhea" id="RHEA:15149"/>
        <dbReference type="ChEBI" id="CHEBI:15379"/>
        <dbReference type="ChEBI" id="CHEBI:16240"/>
        <dbReference type="ChEBI" id="CHEBI:58589"/>
        <dbReference type="ChEBI" id="CHEBI:597326"/>
        <dbReference type="EC" id="1.4.3.5"/>
    </reaction>
</comment>
<dbReference type="AlphaFoldDB" id="A0A399CUW5"/>
<dbReference type="PIRSF" id="PIRSF000190">
    <property type="entry name" value="Pyd_amn-ph_oxd"/>
    <property type="match status" value="1"/>
</dbReference>
<feature type="binding site" evidence="6">
    <location>
        <begin position="7"/>
        <end position="10"/>
    </location>
    <ligand>
        <name>substrate</name>
    </ligand>
</feature>
<comment type="similarity">
    <text evidence="1 5">Belongs to the pyridoxamine 5'-phosphate oxidase family.</text>
</comment>
<proteinExistence type="inferred from homology"/>
<comment type="function">
    <text evidence="5">Catalyzes the oxidation of either pyridoxine 5'-phosphate (PNP) or pyridoxamine 5'-phosphate (PMP) into pyridoxal 5'-phosphate (PLP).</text>
</comment>
<evidence type="ECO:0000313" key="10">
    <source>
        <dbReference type="EMBL" id="RIH63614.1"/>
    </source>
</evidence>
<feature type="binding site" evidence="5 7">
    <location>
        <begin position="75"/>
        <end position="76"/>
    </location>
    <ligand>
        <name>FMN</name>
        <dbReference type="ChEBI" id="CHEBI:58210"/>
    </ligand>
</feature>
<comment type="caution">
    <text evidence="10">The sequence shown here is derived from an EMBL/GenBank/DDBJ whole genome shotgun (WGS) entry which is preliminary data.</text>
</comment>
<accession>A0A399CUW5</accession>
<feature type="domain" description="Pyridoxamine 5'-phosphate oxidase N-terminal" evidence="8">
    <location>
        <begin position="38"/>
        <end position="157"/>
    </location>
</feature>
<feature type="binding site" evidence="5 6">
    <location>
        <position position="122"/>
    </location>
    <ligand>
        <name>substrate</name>
    </ligand>
</feature>
<dbReference type="InterPro" id="IPR019576">
    <property type="entry name" value="Pyridoxamine_oxidase_dimer_C"/>
</dbReference>
<dbReference type="GO" id="GO:0004733">
    <property type="term" value="F:pyridoxamine phosphate oxidase activity"/>
    <property type="evidence" value="ECO:0007669"/>
    <property type="project" value="UniProtKB-UniRule"/>
</dbReference>
<dbReference type="InterPro" id="IPR000659">
    <property type="entry name" value="Pyridox_Oxase"/>
</dbReference>
<feature type="binding site" evidence="5 7">
    <location>
        <position position="82"/>
    </location>
    <ligand>
        <name>FMN</name>
        <dbReference type="ChEBI" id="CHEBI:58210"/>
    </ligand>
</feature>
<keyword evidence="11" id="KW-1185">Reference proteome</keyword>
<keyword evidence="5" id="KW-0664">Pyridoxine biosynthesis</keyword>
<feature type="binding site" evidence="5 6">
    <location>
        <position position="126"/>
    </location>
    <ligand>
        <name>substrate</name>
    </ligand>
</feature>
<feature type="binding site" evidence="5 6">
    <location>
        <begin position="190"/>
        <end position="192"/>
    </location>
    <ligand>
        <name>substrate</name>
    </ligand>
</feature>
<dbReference type="Pfam" id="PF01243">
    <property type="entry name" value="PNPOx_N"/>
    <property type="match status" value="1"/>
</dbReference>
<evidence type="ECO:0000259" key="9">
    <source>
        <dbReference type="Pfam" id="PF10590"/>
    </source>
</evidence>
<dbReference type="UniPathway" id="UPA01068">
    <property type="reaction ID" value="UER00304"/>
</dbReference>
<name>A0A399CUW5_9BACT</name>
<dbReference type="SUPFAM" id="SSF50475">
    <property type="entry name" value="FMN-binding split barrel"/>
    <property type="match status" value="1"/>
</dbReference>
<dbReference type="InterPro" id="IPR012349">
    <property type="entry name" value="Split_barrel_FMN-bd"/>
</dbReference>
<evidence type="ECO:0000256" key="5">
    <source>
        <dbReference type="HAMAP-Rule" id="MF_01629"/>
    </source>
</evidence>
<feature type="binding site" evidence="5 7">
    <location>
        <position position="104"/>
    </location>
    <ligand>
        <name>FMN</name>
        <dbReference type="ChEBI" id="CHEBI:58210"/>
    </ligand>
</feature>
<dbReference type="RefSeq" id="WP_119351424.1">
    <property type="nucleotide sequence ID" value="NZ_QWET01000018.1"/>
</dbReference>
<evidence type="ECO:0000256" key="6">
    <source>
        <dbReference type="PIRSR" id="PIRSR000190-1"/>
    </source>
</evidence>
<comment type="catalytic activity">
    <reaction evidence="5">
        <text>pyridoxamine 5'-phosphate + O2 + H2O = pyridoxal 5'-phosphate + H2O2 + NH4(+)</text>
        <dbReference type="Rhea" id="RHEA:15817"/>
        <dbReference type="ChEBI" id="CHEBI:15377"/>
        <dbReference type="ChEBI" id="CHEBI:15379"/>
        <dbReference type="ChEBI" id="CHEBI:16240"/>
        <dbReference type="ChEBI" id="CHEBI:28938"/>
        <dbReference type="ChEBI" id="CHEBI:58451"/>
        <dbReference type="ChEBI" id="CHEBI:597326"/>
        <dbReference type="EC" id="1.4.3.5"/>
    </reaction>
</comment>
<comment type="pathway">
    <text evidence="5">Cofactor metabolism; pyridoxal 5'-phosphate salvage; pyridoxal 5'-phosphate from pyridoxine 5'-phosphate: step 1/1.</text>
</comment>
<protein>
    <recommendedName>
        <fullName evidence="5">Pyridoxine/pyridoxamine 5'-phosphate oxidase</fullName>
        <ecNumber evidence="5">1.4.3.5</ecNumber>
    </recommendedName>
    <alternativeName>
        <fullName evidence="5">PNP/PMP oxidase</fullName>
        <shortName evidence="5">PNPOx</shortName>
    </alternativeName>
    <alternativeName>
        <fullName evidence="5">Pyridoxal 5'-phosphate synthase</fullName>
    </alternativeName>
</protein>
<comment type="subunit">
    <text evidence="5">Homodimer.</text>
</comment>